<dbReference type="InterPro" id="IPR011118">
    <property type="entry name" value="Tannase/feruloyl_esterase"/>
</dbReference>
<evidence type="ECO:0000256" key="7">
    <source>
        <dbReference type="ARBA" id="ARBA00023157"/>
    </source>
</evidence>
<accession>W3XMC5</accession>
<evidence type="ECO:0000256" key="3">
    <source>
        <dbReference type="ARBA" id="ARBA00022723"/>
    </source>
</evidence>
<dbReference type="EC" id="3.1.1.-" evidence="8"/>
<dbReference type="AlphaFoldDB" id="W3XMC5"/>
<dbReference type="GeneID" id="19266034"/>
<dbReference type="GO" id="GO:0030600">
    <property type="term" value="F:feruloyl esterase activity"/>
    <property type="evidence" value="ECO:0007669"/>
    <property type="project" value="UniProtKB-ARBA"/>
</dbReference>
<evidence type="ECO:0000256" key="1">
    <source>
        <dbReference type="ARBA" id="ARBA00006249"/>
    </source>
</evidence>
<keyword evidence="5 8" id="KW-0378">Hydrolase</keyword>
<keyword evidence="10" id="KW-1185">Reference proteome</keyword>
<dbReference type="HOGENOM" id="CLU_014819_3_2_1"/>
<dbReference type="KEGG" id="pfy:PFICI_01021"/>
<dbReference type="OrthoDB" id="3039123at2759"/>
<reference evidence="10" key="1">
    <citation type="journal article" date="2015" name="BMC Genomics">
        <title>Genomic and transcriptomic analysis of the endophytic fungus Pestalotiopsis fici reveals its lifestyle and high potential for synthesis of natural products.</title>
        <authorList>
            <person name="Wang X."/>
            <person name="Zhang X."/>
            <person name="Liu L."/>
            <person name="Xiang M."/>
            <person name="Wang W."/>
            <person name="Sun X."/>
            <person name="Che Y."/>
            <person name="Guo L."/>
            <person name="Liu G."/>
            <person name="Guo L."/>
            <person name="Wang C."/>
            <person name="Yin W.B."/>
            <person name="Stadler M."/>
            <person name="Zhang X."/>
            <person name="Liu X."/>
        </authorList>
    </citation>
    <scope>NUCLEOTIDE SEQUENCE [LARGE SCALE GENOMIC DNA]</scope>
    <source>
        <strain evidence="10">W106-1 / CGMCC3.15140</strain>
    </source>
</reference>
<dbReference type="InParanoid" id="W3XMC5"/>
<keyword evidence="4" id="KW-0732">Signal</keyword>
<gene>
    <name evidence="9" type="ORF">PFICI_01021</name>
</gene>
<sequence length="488" mass="52139">MWLAVALFLELALAGLIPQPHERRQGTDCASLVAPSVDGAVITSITTEQNNGICEVYTYLTHTGSSDNVSVITFLPISNWNGRYQGTGGSGFSTGGSTDQLSGPAQSGWAVGTTDGGLPHDSNSTNFAFNPQLKKNFAYLSIHDMTVIGKAVAEQFYGVPVAYSYWNGCSTAGGQGYIEAQRYPADYNGIFAGSPPLDYSHFQVSQLWPWVVQNAEGQFVPTCVFDTLTEGAIELCDIDDGGLDGILSDPPACQANATVWVGYPAVACDDGGATVITEEHAKIWNKIAYGPVDTNGNWLYSGIAKGASYNGQTGSTPEQDASGFIRAWVLNDTNFDLSTINYSTFPGIFNLAYQEQNDLVGANNHDLRAFQQAGGKLLSWHGWADSNVYANGTADYWRRVQDFMGSGVDVHDFYRLFLAPGVGHCGGGYGAEPVDAFDVLVGWVENGTVPETLSASGNGLTRNLCSYPGELHYTGTGDVNAAESWTCI</sequence>
<dbReference type="PANTHER" id="PTHR33938">
    <property type="entry name" value="FERULOYL ESTERASE B-RELATED"/>
    <property type="match status" value="1"/>
</dbReference>
<dbReference type="GO" id="GO:0046872">
    <property type="term" value="F:metal ion binding"/>
    <property type="evidence" value="ECO:0007669"/>
    <property type="project" value="UniProtKB-KW"/>
</dbReference>
<evidence type="ECO:0000256" key="4">
    <source>
        <dbReference type="ARBA" id="ARBA00022729"/>
    </source>
</evidence>
<evidence type="ECO:0000256" key="6">
    <source>
        <dbReference type="ARBA" id="ARBA00022837"/>
    </source>
</evidence>
<evidence type="ECO:0000256" key="5">
    <source>
        <dbReference type="ARBA" id="ARBA00022801"/>
    </source>
</evidence>
<dbReference type="Pfam" id="PF07519">
    <property type="entry name" value="Tannase"/>
    <property type="match status" value="1"/>
</dbReference>
<organism evidence="9 10">
    <name type="scientific">Pestalotiopsis fici (strain W106-1 / CGMCC3.15140)</name>
    <dbReference type="NCBI Taxonomy" id="1229662"/>
    <lineage>
        <taxon>Eukaryota</taxon>
        <taxon>Fungi</taxon>
        <taxon>Dikarya</taxon>
        <taxon>Ascomycota</taxon>
        <taxon>Pezizomycotina</taxon>
        <taxon>Sordariomycetes</taxon>
        <taxon>Xylariomycetidae</taxon>
        <taxon>Amphisphaeriales</taxon>
        <taxon>Sporocadaceae</taxon>
        <taxon>Pestalotiopsis</taxon>
    </lineage>
</organism>
<dbReference type="PANTHER" id="PTHR33938:SF8">
    <property type="entry name" value="CARBOXYLIC ESTER HYDROLASE"/>
    <property type="match status" value="1"/>
</dbReference>
<name>W3XMC5_PESFW</name>
<evidence type="ECO:0000256" key="2">
    <source>
        <dbReference type="ARBA" id="ARBA00022487"/>
    </source>
</evidence>
<dbReference type="EMBL" id="KI912109">
    <property type="protein sequence ID" value="ETS87193.1"/>
    <property type="molecule type" value="Genomic_DNA"/>
</dbReference>
<dbReference type="eggNOG" id="ENOG502SH94">
    <property type="taxonomic scope" value="Eukaryota"/>
</dbReference>
<dbReference type="Proteomes" id="UP000030651">
    <property type="component" value="Unassembled WGS sequence"/>
</dbReference>
<proteinExistence type="inferred from homology"/>
<dbReference type="RefSeq" id="XP_007827793.1">
    <property type="nucleotide sequence ID" value="XM_007829602.1"/>
</dbReference>
<comment type="similarity">
    <text evidence="1 8">Belongs to the tannase family.</text>
</comment>
<dbReference type="SUPFAM" id="SSF53474">
    <property type="entry name" value="alpha/beta-Hydrolases"/>
    <property type="match status" value="1"/>
</dbReference>
<keyword evidence="2" id="KW-0719">Serine esterase</keyword>
<dbReference type="InterPro" id="IPR029058">
    <property type="entry name" value="AB_hydrolase_fold"/>
</dbReference>
<evidence type="ECO:0000256" key="8">
    <source>
        <dbReference type="RuleBase" id="RU361238"/>
    </source>
</evidence>
<dbReference type="OMA" id="HEMALIG"/>
<evidence type="ECO:0000313" key="9">
    <source>
        <dbReference type="EMBL" id="ETS87193.1"/>
    </source>
</evidence>
<protein>
    <recommendedName>
        <fullName evidence="8">Carboxylic ester hydrolase</fullName>
        <ecNumber evidence="8">3.1.1.-</ecNumber>
    </recommendedName>
</protein>
<evidence type="ECO:0000313" key="10">
    <source>
        <dbReference type="Proteomes" id="UP000030651"/>
    </source>
</evidence>
<keyword evidence="6" id="KW-0106">Calcium</keyword>
<keyword evidence="3" id="KW-0479">Metal-binding</keyword>
<keyword evidence="7" id="KW-1015">Disulfide bond</keyword>